<evidence type="ECO:0000259" key="2">
    <source>
        <dbReference type="PROSITE" id="PS50010"/>
    </source>
</evidence>
<dbReference type="Gene3D" id="1.20.900.10">
    <property type="entry name" value="Dbl homology (DH) domain"/>
    <property type="match status" value="1"/>
</dbReference>
<dbReference type="EMBL" id="AVOT02014107">
    <property type="protein sequence ID" value="MBW0497297.1"/>
    <property type="molecule type" value="Genomic_DNA"/>
</dbReference>
<evidence type="ECO:0000256" key="1">
    <source>
        <dbReference type="SAM" id="MobiDB-lite"/>
    </source>
</evidence>
<dbReference type="AlphaFoldDB" id="A0A9Q3DBU1"/>
<accession>A0A9Q3DBU1</accession>
<dbReference type="GO" id="GO:0005085">
    <property type="term" value="F:guanyl-nucleotide exchange factor activity"/>
    <property type="evidence" value="ECO:0007669"/>
    <property type="project" value="InterPro"/>
</dbReference>
<dbReference type="SUPFAM" id="SSF48065">
    <property type="entry name" value="DBL homology domain (DH-domain)"/>
    <property type="match status" value="1"/>
</dbReference>
<feature type="region of interest" description="Disordered" evidence="1">
    <location>
        <begin position="34"/>
        <end position="61"/>
    </location>
</feature>
<feature type="region of interest" description="Disordered" evidence="1">
    <location>
        <begin position="103"/>
        <end position="141"/>
    </location>
</feature>
<feature type="compositionally biased region" description="Low complexity" evidence="1">
    <location>
        <begin position="34"/>
        <end position="58"/>
    </location>
</feature>
<dbReference type="Proteomes" id="UP000765509">
    <property type="component" value="Unassembled WGS sequence"/>
</dbReference>
<comment type="caution">
    <text evidence="3">The sequence shown here is derived from an EMBL/GenBank/DDBJ whole genome shotgun (WGS) entry which is preliminary data.</text>
</comment>
<proteinExistence type="predicted"/>
<evidence type="ECO:0000313" key="3">
    <source>
        <dbReference type="EMBL" id="MBW0497297.1"/>
    </source>
</evidence>
<feature type="domain" description="DH" evidence="2">
    <location>
        <begin position="209"/>
        <end position="502"/>
    </location>
</feature>
<dbReference type="Pfam" id="PF00621">
    <property type="entry name" value="RhoGEF"/>
    <property type="match status" value="1"/>
</dbReference>
<gene>
    <name evidence="3" type="ORF">O181_037012</name>
</gene>
<sequence>MKTSNPLNSDPKSNSNEKIFLINKNFKNLKSLNLKRQTWSPSTTSPTTTTSPTASPTSIHNKTLTNLFKSSSKSSPSSPSKLTTKSKAYKILYQFKTKRSHSLDSQNWSQSNPNQNISSNLNSNSNSNQNSKLDSSNKSTLVIQSNSKHPNLINQLFEIDDDKIFIETLEKLKIQFNLSNALNQNLLPARPKSLSNPIDSNENWNKHLHNLLIIKEFISSEKSYLKNLINLLDAFQHSSHISNSQTSLTLINSFHQSSSFILPSPTIQLVLGHHHHHPQINSFNALDQPNQFFNPPIYYTISGGLDSSFGPKACLLKYLPNLILISKKLINLLEINPTSIGLAKSFLIVHHEMKIAYRSWCLVSEIIRKELGNKILITNHKSNQQIQSNSSHSKTNHVYGLWRSLSNRESSKDFNSNSKRFLISDVVIMPIQRITRYQLFFIQLLQLAKSISHLHSLKSSKSNPNLLIRQRALSESNCDSRIVILQRALDKSKSIAEHCNRLP</sequence>
<evidence type="ECO:0000313" key="4">
    <source>
        <dbReference type="Proteomes" id="UP000765509"/>
    </source>
</evidence>
<protein>
    <recommendedName>
        <fullName evidence="2">DH domain-containing protein</fullName>
    </recommendedName>
</protein>
<dbReference type="PROSITE" id="PS50010">
    <property type="entry name" value="DH_2"/>
    <property type="match status" value="1"/>
</dbReference>
<dbReference type="OrthoDB" id="660555at2759"/>
<dbReference type="InterPro" id="IPR035899">
    <property type="entry name" value="DBL_dom_sf"/>
</dbReference>
<name>A0A9Q3DBU1_9BASI</name>
<organism evidence="3 4">
    <name type="scientific">Austropuccinia psidii MF-1</name>
    <dbReference type="NCBI Taxonomy" id="1389203"/>
    <lineage>
        <taxon>Eukaryota</taxon>
        <taxon>Fungi</taxon>
        <taxon>Dikarya</taxon>
        <taxon>Basidiomycota</taxon>
        <taxon>Pucciniomycotina</taxon>
        <taxon>Pucciniomycetes</taxon>
        <taxon>Pucciniales</taxon>
        <taxon>Sphaerophragmiaceae</taxon>
        <taxon>Austropuccinia</taxon>
    </lineage>
</organism>
<reference evidence="3" key="1">
    <citation type="submission" date="2021-03" db="EMBL/GenBank/DDBJ databases">
        <title>Draft genome sequence of rust myrtle Austropuccinia psidii MF-1, a brazilian biotype.</title>
        <authorList>
            <person name="Quecine M.C."/>
            <person name="Pachon D.M.R."/>
            <person name="Bonatelli M.L."/>
            <person name="Correr F.H."/>
            <person name="Franceschini L.M."/>
            <person name="Leite T.F."/>
            <person name="Margarido G.R.A."/>
            <person name="Almeida C.A."/>
            <person name="Ferrarezi J.A."/>
            <person name="Labate C.A."/>
        </authorList>
    </citation>
    <scope>NUCLEOTIDE SEQUENCE</scope>
    <source>
        <strain evidence="3">MF-1</strain>
    </source>
</reference>
<keyword evidence="4" id="KW-1185">Reference proteome</keyword>
<feature type="compositionally biased region" description="Low complexity" evidence="1">
    <location>
        <begin position="105"/>
        <end position="139"/>
    </location>
</feature>
<dbReference type="InterPro" id="IPR000219">
    <property type="entry name" value="DH_dom"/>
</dbReference>